<reference evidence="3 4" key="1">
    <citation type="submission" date="2018-08" db="EMBL/GenBank/DDBJ databases">
        <title>Recombination of ecologically and evolutionarily significant loci maintains genetic cohesion in the Pseudomonas syringae species complex.</title>
        <authorList>
            <person name="Dillon M."/>
            <person name="Thakur S."/>
            <person name="Almeida R.N.D."/>
            <person name="Weir B.S."/>
            <person name="Guttman D.S."/>
        </authorList>
    </citation>
    <scope>NUCLEOTIDE SEQUENCE [LARGE SCALE GENOMIC DNA]</scope>
    <source>
        <strain evidence="3 4">1089_5</strain>
    </source>
</reference>
<dbReference type="EMBL" id="RBPL01000025">
    <property type="protein sequence ID" value="RMO01304.1"/>
    <property type="molecule type" value="Genomic_DNA"/>
</dbReference>
<comment type="caution">
    <text evidence="3">The sequence shown here is derived from an EMBL/GenBank/DDBJ whole genome shotgun (WGS) entry which is preliminary data.</text>
</comment>
<sequence>MKDIVISVVSFFVWLMLVISTFVGFGLGSTSGHGALGAIAGFGIGCFSAGFWFLLTSIHDKLSVLAEVAMKLGEQDRTSRHSPKSEHAQEVPNGVSKWTGQPLK</sequence>
<evidence type="ECO:0000256" key="1">
    <source>
        <dbReference type="SAM" id="MobiDB-lite"/>
    </source>
</evidence>
<feature type="transmembrane region" description="Helical" evidence="2">
    <location>
        <begin position="34"/>
        <end position="55"/>
    </location>
</feature>
<keyword evidence="2" id="KW-1133">Transmembrane helix</keyword>
<gene>
    <name evidence="3" type="ORF">ALQ49_101494</name>
</gene>
<dbReference type="RefSeq" id="WP_053481698.1">
    <property type="nucleotide sequence ID" value="NZ_RBPB01000052.1"/>
</dbReference>
<dbReference type="Proteomes" id="UP000278062">
    <property type="component" value="Unassembled WGS sequence"/>
</dbReference>
<keyword evidence="2" id="KW-0472">Membrane</keyword>
<keyword evidence="2" id="KW-0812">Transmembrane</keyword>
<feature type="transmembrane region" description="Helical" evidence="2">
    <location>
        <begin position="7"/>
        <end position="28"/>
    </location>
</feature>
<name>A0A3M3RXW3_9PSED</name>
<evidence type="ECO:0000313" key="3">
    <source>
        <dbReference type="EMBL" id="RMO01304.1"/>
    </source>
</evidence>
<evidence type="ECO:0000313" key="4">
    <source>
        <dbReference type="Proteomes" id="UP000278062"/>
    </source>
</evidence>
<organism evidence="3 4">
    <name type="scientific">Pseudomonas syringae pv. apii</name>
    <dbReference type="NCBI Taxonomy" id="81036"/>
    <lineage>
        <taxon>Bacteria</taxon>
        <taxon>Pseudomonadati</taxon>
        <taxon>Pseudomonadota</taxon>
        <taxon>Gammaproteobacteria</taxon>
        <taxon>Pseudomonadales</taxon>
        <taxon>Pseudomonadaceae</taxon>
        <taxon>Pseudomonas</taxon>
    </lineage>
</organism>
<dbReference type="AlphaFoldDB" id="A0A3M3RXW3"/>
<evidence type="ECO:0000256" key="2">
    <source>
        <dbReference type="SAM" id="Phobius"/>
    </source>
</evidence>
<proteinExistence type="predicted"/>
<feature type="compositionally biased region" description="Basic and acidic residues" evidence="1">
    <location>
        <begin position="75"/>
        <end position="89"/>
    </location>
</feature>
<accession>A0A3M3RXW3</accession>
<feature type="region of interest" description="Disordered" evidence="1">
    <location>
        <begin position="75"/>
        <end position="104"/>
    </location>
</feature>
<protein>
    <submittedName>
        <fullName evidence="3">Uncharacterized protein</fullName>
    </submittedName>
</protein>